<evidence type="ECO:0008006" key="5">
    <source>
        <dbReference type="Google" id="ProtNLM"/>
    </source>
</evidence>
<proteinExistence type="predicted"/>
<organism evidence="3 4">
    <name type="scientific">Streptococcus loxodontisalivarius</name>
    <dbReference type="NCBI Taxonomy" id="1349415"/>
    <lineage>
        <taxon>Bacteria</taxon>
        <taxon>Bacillati</taxon>
        <taxon>Bacillota</taxon>
        <taxon>Bacilli</taxon>
        <taxon>Lactobacillales</taxon>
        <taxon>Streptococcaceae</taxon>
        <taxon>Streptococcus</taxon>
    </lineage>
</organism>
<gene>
    <name evidence="3" type="ORF">JOC28_000090</name>
</gene>
<dbReference type="Pfam" id="PF12978">
    <property type="entry name" value="DUF3862"/>
    <property type="match status" value="1"/>
</dbReference>
<sequence length="203" mass="21833">MKSKKLVSLSLAIIASLSLAACSTSSTDTSSSSSSSVNQLTADNQETRLNFNKITTGTAANNFQGGSTLEQLTELFGQPNSHEQRAAGDATVEAYTWQIDAITIEAQLYNNSTIAKSISGFSFIRDAKVTLKDYNKLKVNETTYDQAVQILGEPDVMSRAVSSDSEQVQAIWTSGLKTDSTAQVELNFTNNILTTENQVGLSN</sequence>
<feature type="signal peptide" evidence="2">
    <location>
        <begin position="1"/>
        <end position="20"/>
    </location>
</feature>
<reference evidence="3 4" key="1">
    <citation type="submission" date="2021-01" db="EMBL/GenBank/DDBJ databases">
        <title>Genomic Encyclopedia of Type Strains, Phase IV (KMG-IV): sequencing the most valuable type-strain genomes for metagenomic binning, comparative biology and taxonomic classification.</title>
        <authorList>
            <person name="Goeker M."/>
        </authorList>
    </citation>
    <scope>NUCLEOTIDE SEQUENCE [LARGE SCALE GENOMIC DNA]</scope>
    <source>
        <strain evidence="3 4">DSM 27382</strain>
    </source>
</reference>
<keyword evidence="1 2" id="KW-0732">Signal</keyword>
<dbReference type="Proteomes" id="UP000697472">
    <property type="component" value="Unassembled WGS sequence"/>
</dbReference>
<dbReference type="PROSITE" id="PS51257">
    <property type="entry name" value="PROKAR_LIPOPROTEIN"/>
    <property type="match status" value="1"/>
</dbReference>
<accession>A0ABS2PP44</accession>
<dbReference type="EMBL" id="JAFBEH010000001">
    <property type="protein sequence ID" value="MBM7641806.1"/>
    <property type="molecule type" value="Genomic_DNA"/>
</dbReference>
<dbReference type="Gene3D" id="3.30.1450.10">
    <property type="match status" value="2"/>
</dbReference>
<evidence type="ECO:0000313" key="4">
    <source>
        <dbReference type="Proteomes" id="UP000697472"/>
    </source>
</evidence>
<evidence type="ECO:0000256" key="1">
    <source>
        <dbReference type="ARBA" id="ARBA00022729"/>
    </source>
</evidence>
<name>A0ABS2PP44_9STRE</name>
<evidence type="ECO:0000256" key="2">
    <source>
        <dbReference type="SAM" id="SignalP"/>
    </source>
</evidence>
<feature type="chain" id="PRO_5045128142" description="DUF3862 domain-containing protein" evidence="2">
    <location>
        <begin position="21"/>
        <end position="203"/>
    </location>
</feature>
<comment type="caution">
    <text evidence="3">The sequence shown here is derived from an EMBL/GenBank/DDBJ whole genome shotgun (WGS) entry which is preliminary data.</text>
</comment>
<dbReference type="InterPro" id="IPR037873">
    <property type="entry name" value="BamE-like"/>
</dbReference>
<dbReference type="RefSeq" id="WP_205008680.1">
    <property type="nucleotide sequence ID" value="NZ_JAFBEH010000001.1"/>
</dbReference>
<protein>
    <recommendedName>
        <fullName evidence="5">DUF3862 domain-containing protein</fullName>
    </recommendedName>
</protein>
<evidence type="ECO:0000313" key="3">
    <source>
        <dbReference type="EMBL" id="MBM7641806.1"/>
    </source>
</evidence>
<keyword evidence="4" id="KW-1185">Reference proteome</keyword>
<dbReference type="InterPro" id="IPR024418">
    <property type="entry name" value="DUF3862"/>
</dbReference>